<keyword evidence="1" id="KW-0472">Membrane</keyword>
<name>A0AAJ1MIJ9_9SPIO</name>
<proteinExistence type="predicted"/>
<protein>
    <submittedName>
        <fullName evidence="2">DUF2721 domain-containing protein</fullName>
    </submittedName>
</protein>
<gene>
    <name evidence="2" type="ORF">PQJ61_06585</name>
</gene>
<dbReference type="Pfam" id="PF11026">
    <property type="entry name" value="DUF2721"/>
    <property type="match status" value="1"/>
</dbReference>
<feature type="transmembrane region" description="Helical" evidence="1">
    <location>
        <begin position="93"/>
        <end position="124"/>
    </location>
</feature>
<evidence type="ECO:0000313" key="2">
    <source>
        <dbReference type="EMBL" id="MDC7226413.1"/>
    </source>
</evidence>
<dbReference type="EMBL" id="JAQQAL010000011">
    <property type="protein sequence ID" value="MDC7226413.1"/>
    <property type="molecule type" value="Genomic_DNA"/>
</dbReference>
<comment type="caution">
    <text evidence="2">The sequence shown here is derived from an EMBL/GenBank/DDBJ whole genome shotgun (WGS) entry which is preliminary data.</text>
</comment>
<feature type="transmembrane region" description="Helical" evidence="1">
    <location>
        <begin position="67"/>
        <end position="87"/>
    </location>
</feature>
<evidence type="ECO:0000313" key="3">
    <source>
        <dbReference type="Proteomes" id="UP001221217"/>
    </source>
</evidence>
<dbReference type="InterPro" id="IPR021279">
    <property type="entry name" value="DUF2721"/>
</dbReference>
<dbReference type="Proteomes" id="UP001221217">
    <property type="component" value="Unassembled WGS sequence"/>
</dbReference>
<organism evidence="2 3">
    <name type="scientific">Candidatus Thalassospirochaeta sargassi</name>
    <dbReference type="NCBI Taxonomy" id="3119039"/>
    <lineage>
        <taxon>Bacteria</taxon>
        <taxon>Pseudomonadati</taxon>
        <taxon>Spirochaetota</taxon>
        <taxon>Spirochaetia</taxon>
        <taxon>Spirochaetales</taxon>
        <taxon>Spirochaetaceae</taxon>
        <taxon>Candidatus Thalassospirochaeta</taxon>
    </lineage>
</organism>
<keyword evidence="1" id="KW-1133">Transmembrane helix</keyword>
<sequence length="130" mass="14512">MNFTLTTPALLFPAISLLLLAYTNRYLTIAGLIRNLFSENEDNKNRIYTKQIANLRKRINIIKNMQILGVMSFFCCVLTMMLLFFGLPLAGEIIFGVSLALLLLSLGLSIYEITISVGALNILLDSCCKD</sequence>
<reference evidence="2 3" key="1">
    <citation type="submission" date="2022-12" db="EMBL/GenBank/DDBJ databases">
        <title>Metagenome assembled genome from gulf of manar.</title>
        <authorList>
            <person name="Kohli P."/>
            <person name="Pk S."/>
            <person name="Venkata Ramana C."/>
            <person name="Sasikala C."/>
        </authorList>
    </citation>
    <scope>NUCLEOTIDE SEQUENCE [LARGE SCALE GENOMIC DNA]</scope>
    <source>
        <strain evidence="2">JB008</strain>
    </source>
</reference>
<dbReference type="AlphaFoldDB" id="A0AAJ1MIJ9"/>
<evidence type="ECO:0000256" key="1">
    <source>
        <dbReference type="SAM" id="Phobius"/>
    </source>
</evidence>
<feature type="transmembrane region" description="Helical" evidence="1">
    <location>
        <begin position="6"/>
        <end position="24"/>
    </location>
</feature>
<keyword evidence="1" id="KW-0812">Transmembrane</keyword>
<accession>A0AAJ1MIJ9</accession>